<keyword evidence="2" id="KW-1185">Reference proteome</keyword>
<evidence type="ECO:0000313" key="1">
    <source>
        <dbReference type="EMBL" id="MFD2863841.1"/>
    </source>
</evidence>
<organism evidence="1 2">
    <name type="scientific">Mucilaginibacter antarcticus</name>
    <dbReference type="NCBI Taxonomy" id="1855725"/>
    <lineage>
        <taxon>Bacteria</taxon>
        <taxon>Pseudomonadati</taxon>
        <taxon>Bacteroidota</taxon>
        <taxon>Sphingobacteriia</taxon>
        <taxon>Sphingobacteriales</taxon>
        <taxon>Sphingobacteriaceae</taxon>
        <taxon>Mucilaginibacter</taxon>
    </lineage>
</organism>
<accession>A0ABW5XLQ0</accession>
<dbReference type="Proteomes" id="UP001597601">
    <property type="component" value="Unassembled WGS sequence"/>
</dbReference>
<dbReference type="EMBL" id="JBHUON010000003">
    <property type="protein sequence ID" value="MFD2863841.1"/>
    <property type="molecule type" value="Genomic_DNA"/>
</dbReference>
<name>A0ABW5XLQ0_9SPHI</name>
<evidence type="ECO:0008006" key="3">
    <source>
        <dbReference type="Google" id="ProtNLM"/>
    </source>
</evidence>
<evidence type="ECO:0000313" key="2">
    <source>
        <dbReference type="Proteomes" id="UP001597601"/>
    </source>
</evidence>
<comment type="caution">
    <text evidence="1">The sequence shown here is derived from an EMBL/GenBank/DDBJ whole genome shotgun (WGS) entry which is preliminary data.</text>
</comment>
<gene>
    <name evidence="1" type="ORF">ACFSYC_03995</name>
</gene>
<protein>
    <recommendedName>
        <fullName evidence="3">FHA domain-containing protein</fullName>
    </recommendedName>
</protein>
<reference evidence="2" key="1">
    <citation type="journal article" date="2019" name="Int. J. Syst. Evol. Microbiol.">
        <title>The Global Catalogue of Microorganisms (GCM) 10K type strain sequencing project: providing services to taxonomists for standard genome sequencing and annotation.</title>
        <authorList>
            <consortium name="The Broad Institute Genomics Platform"/>
            <consortium name="The Broad Institute Genome Sequencing Center for Infectious Disease"/>
            <person name="Wu L."/>
            <person name="Ma J."/>
        </authorList>
    </citation>
    <scope>NUCLEOTIDE SEQUENCE [LARGE SCALE GENOMIC DNA]</scope>
    <source>
        <strain evidence="2">KCTC 52232</strain>
    </source>
</reference>
<dbReference type="RefSeq" id="WP_377123771.1">
    <property type="nucleotide sequence ID" value="NZ_JBHUON010000003.1"/>
</dbReference>
<sequence>MDSNPSFWQRIGLQDWLLTSENAGKKNKQHALTPDDVYNYVIEKFNDSIRQLSFAGRIVFYHEYIISFNVDDYREFMNDKQGLFGLIVNETVKKFYEQLKQYRAAGKTVVPSSSKWVFRLVSHPDYARGDIGFMGKLLPGTTKKEENLRVTFIPRQTGIAQTFDISQDVLQGFNYYSDGYFELPYIEDLEPDENAPVDDRKKIFARFETILPEKQFAGKKVEFIMKDDEIIVSGDEETREESNIFKIPTEWVSTPHLHIKYNKSDGKFYLASFGERTILNENEVEQSDINSPLWVELAVNSRILLNGIVGVNIFKS</sequence>
<proteinExistence type="predicted"/>